<protein>
    <recommendedName>
        <fullName evidence="5">Secreted protein</fullName>
    </recommendedName>
</protein>
<feature type="chain" id="PRO_5041430710" description="Secreted protein" evidence="2">
    <location>
        <begin position="24"/>
        <end position="79"/>
    </location>
</feature>
<dbReference type="EMBL" id="JAQQBR010000001">
    <property type="protein sequence ID" value="KAK0183090.1"/>
    <property type="molecule type" value="Genomic_DNA"/>
</dbReference>
<proteinExistence type="predicted"/>
<evidence type="ECO:0000313" key="3">
    <source>
        <dbReference type="EMBL" id="KAK0183090.1"/>
    </source>
</evidence>
<feature type="signal peptide" evidence="2">
    <location>
        <begin position="1"/>
        <end position="23"/>
    </location>
</feature>
<keyword evidence="4" id="KW-1185">Reference proteome</keyword>
<dbReference type="Proteomes" id="UP001168972">
    <property type="component" value="Unassembled WGS sequence"/>
</dbReference>
<name>A0AA39G7N0_MICHY</name>
<evidence type="ECO:0000256" key="2">
    <source>
        <dbReference type="SAM" id="SignalP"/>
    </source>
</evidence>
<evidence type="ECO:0008006" key="5">
    <source>
        <dbReference type="Google" id="ProtNLM"/>
    </source>
</evidence>
<accession>A0AA39G7N0</accession>
<reference evidence="3" key="1">
    <citation type="journal article" date="2023" name="bioRxiv">
        <title>Scaffold-level genome assemblies of two parasitoid biocontrol wasps reveal the parthenogenesis mechanism and an associated novel virus.</title>
        <authorList>
            <person name="Inwood S."/>
            <person name="Skelly J."/>
            <person name="Guhlin J."/>
            <person name="Harrop T."/>
            <person name="Goldson S."/>
            <person name="Dearden P."/>
        </authorList>
    </citation>
    <scope>NUCLEOTIDE SEQUENCE</scope>
    <source>
        <strain evidence="3">Lincoln</strain>
        <tissue evidence="3">Whole body</tissue>
    </source>
</reference>
<keyword evidence="2" id="KW-0732">Signal</keyword>
<sequence length="79" mass="8344">MRLFNIAVMILLLFSVMTAVCCGHHSEVTAAKRSENCNGNSRGAGYKRGRGNGRKQRPDDGSNTGGTADDAAVDAETTN</sequence>
<evidence type="ECO:0000256" key="1">
    <source>
        <dbReference type="SAM" id="MobiDB-lite"/>
    </source>
</evidence>
<dbReference type="AlphaFoldDB" id="A0AA39G7N0"/>
<evidence type="ECO:0000313" key="4">
    <source>
        <dbReference type="Proteomes" id="UP001168972"/>
    </source>
</evidence>
<feature type="region of interest" description="Disordered" evidence="1">
    <location>
        <begin position="32"/>
        <end position="79"/>
    </location>
</feature>
<comment type="caution">
    <text evidence="3">The sequence shown here is derived from an EMBL/GenBank/DDBJ whole genome shotgun (WGS) entry which is preliminary data.</text>
</comment>
<organism evidence="3 4">
    <name type="scientific">Microctonus hyperodae</name>
    <name type="common">Parasitoid wasp</name>
    <dbReference type="NCBI Taxonomy" id="165561"/>
    <lineage>
        <taxon>Eukaryota</taxon>
        <taxon>Metazoa</taxon>
        <taxon>Ecdysozoa</taxon>
        <taxon>Arthropoda</taxon>
        <taxon>Hexapoda</taxon>
        <taxon>Insecta</taxon>
        <taxon>Pterygota</taxon>
        <taxon>Neoptera</taxon>
        <taxon>Endopterygota</taxon>
        <taxon>Hymenoptera</taxon>
        <taxon>Apocrita</taxon>
        <taxon>Ichneumonoidea</taxon>
        <taxon>Braconidae</taxon>
        <taxon>Euphorinae</taxon>
        <taxon>Microctonus</taxon>
    </lineage>
</organism>
<gene>
    <name evidence="3" type="ORF">PV327_001162</name>
</gene>
<reference evidence="3" key="2">
    <citation type="submission" date="2023-03" db="EMBL/GenBank/DDBJ databases">
        <authorList>
            <person name="Inwood S.N."/>
            <person name="Skelly J.G."/>
            <person name="Guhlin J."/>
            <person name="Harrop T.W.R."/>
            <person name="Goldson S.G."/>
            <person name="Dearden P.K."/>
        </authorList>
    </citation>
    <scope>NUCLEOTIDE SEQUENCE</scope>
    <source>
        <strain evidence="3">Lincoln</strain>
        <tissue evidence="3">Whole body</tissue>
    </source>
</reference>
<feature type="compositionally biased region" description="Low complexity" evidence="1">
    <location>
        <begin position="65"/>
        <end position="79"/>
    </location>
</feature>
<feature type="compositionally biased region" description="Basic residues" evidence="1">
    <location>
        <begin position="45"/>
        <end position="55"/>
    </location>
</feature>